<accession>A0A9P1G744</accession>
<dbReference type="EMBL" id="CAMXCT020003046">
    <property type="protein sequence ID" value="CAL1155486.1"/>
    <property type="molecule type" value="Genomic_DNA"/>
</dbReference>
<evidence type="ECO:0000313" key="4">
    <source>
        <dbReference type="EMBL" id="CAL1155486.1"/>
    </source>
</evidence>
<sequence>MRKGGAFGNELFIVAKALVAAQRLQYPVLLTRRAGAMGKAQSEAANPAASLPAKQPWPSKSGGGDVSWLRISHSLREKFWDDRSTGAETGYGCLELLRKQKRVMDPGAGGFHQDLGEWKEPPLSWRPLLAEAFQVDMPQMKTEVIMPGNEDLVMYFRPYRRKQIFDLRGDHAFLTSPPFAFFDFAVQQHRRDFPSGKLLVIAEPSMRSHPTVGRLCSELGAAVVTDMDQAGKQAWLADWVWLRSAKHLVLSPSTFVWWAAFLSEALRIYVPIFPGIAALPWCKLLPSGDPRYLFYDFWTNTTFTDGSVAKTHCQEYFHCKADECVVKKHRTAMASLYPELLELNQQDADFLNASAAKMGATSLGGTAVAEASTAAATDASRNVPAATATAATAMDKGTDLEAVLNTTPGPIPRHLVLQRHAGLYLDKSLQPEFKDIVLLTAANSAYMDFLQNWECHAKRLALDWVVLALDQEAYQVLSTSARVLLATGSTSGSLEYLSKGFNLMSLNTLATVFEVMKEGFDVVFTDSDNVFLSDPFAAGTRTNCGGRSG</sequence>
<reference evidence="4" key="2">
    <citation type="submission" date="2024-04" db="EMBL/GenBank/DDBJ databases">
        <authorList>
            <person name="Chen Y."/>
            <person name="Shah S."/>
            <person name="Dougan E. K."/>
            <person name="Thang M."/>
            <person name="Chan C."/>
        </authorList>
    </citation>
    <scope>NUCLEOTIDE SEQUENCE [LARGE SCALE GENOMIC DNA]</scope>
</reference>
<dbReference type="EMBL" id="CAMXCT010003046">
    <property type="protein sequence ID" value="CAI4002111.1"/>
    <property type="molecule type" value="Genomic_DNA"/>
</dbReference>
<evidence type="ECO:0000256" key="1">
    <source>
        <dbReference type="SAM" id="MobiDB-lite"/>
    </source>
</evidence>
<dbReference type="InterPro" id="IPR005069">
    <property type="entry name" value="Nucl-diP-sugar_transferase"/>
</dbReference>
<dbReference type="PANTHER" id="PTHR47032:SF1">
    <property type="entry name" value="UDP-D-XYLOSE:L-FUCOSE ALPHA-1,3-D-XYLOSYLTRANSFERASE-RELATED"/>
    <property type="match status" value="1"/>
</dbReference>
<dbReference type="GO" id="GO:0005794">
    <property type="term" value="C:Golgi apparatus"/>
    <property type="evidence" value="ECO:0007669"/>
    <property type="project" value="TreeGrafter"/>
</dbReference>
<feature type="region of interest" description="Disordered" evidence="1">
    <location>
        <begin position="41"/>
        <end position="64"/>
    </location>
</feature>
<dbReference type="GO" id="GO:0032259">
    <property type="term" value="P:methylation"/>
    <property type="evidence" value="ECO:0007669"/>
    <property type="project" value="UniProtKB-KW"/>
</dbReference>
<feature type="domain" description="Nucleotide-diphospho-sugar transferase" evidence="2">
    <location>
        <begin position="464"/>
        <end position="538"/>
    </location>
</feature>
<keyword evidence="5" id="KW-0489">Methyltransferase</keyword>
<evidence type="ECO:0000313" key="5">
    <source>
        <dbReference type="EMBL" id="CAL4789423.1"/>
    </source>
</evidence>
<protein>
    <submittedName>
        <fullName evidence="5">Methyltransferase</fullName>
    </submittedName>
</protein>
<dbReference type="EMBL" id="CAMXCT030003046">
    <property type="protein sequence ID" value="CAL4789423.1"/>
    <property type="molecule type" value="Genomic_DNA"/>
</dbReference>
<dbReference type="Pfam" id="PF03407">
    <property type="entry name" value="Nucleotid_trans"/>
    <property type="match status" value="1"/>
</dbReference>
<dbReference type="AlphaFoldDB" id="A0A9P1G744"/>
<dbReference type="Proteomes" id="UP001152797">
    <property type="component" value="Unassembled WGS sequence"/>
</dbReference>
<evidence type="ECO:0000313" key="3">
    <source>
        <dbReference type="EMBL" id="CAI4002111.1"/>
    </source>
</evidence>
<evidence type="ECO:0000259" key="2">
    <source>
        <dbReference type="Pfam" id="PF03407"/>
    </source>
</evidence>
<proteinExistence type="predicted"/>
<reference evidence="3" key="1">
    <citation type="submission" date="2022-10" db="EMBL/GenBank/DDBJ databases">
        <authorList>
            <person name="Chen Y."/>
            <person name="Dougan E. K."/>
            <person name="Chan C."/>
            <person name="Rhodes N."/>
            <person name="Thang M."/>
        </authorList>
    </citation>
    <scope>NUCLEOTIDE SEQUENCE</scope>
</reference>
<dbReference type="InterPro" id="IPR052636">
    <property type="entry name" value="UDP-D-xylose:L-fucose_XylT"/>
</dbReference>
<dbReference type="GO" id="GO:0016757">
    <property type="term" value="F:glycosyltransferase activity"/>
    <property type="evidence" value="ECO:0007669"/>
    <property type="project" value="TreeGrafter"/>
</dbReference>
<dbReference type="GO" id="GO:0008168">
    <property type="term" value="F:methyltransferase activity"/>
    <property type="evidence" value="ECO:0007669"/>
    <property type="project" value="UniProtKB-KW"/>
</dbReference>
<evidence type="ECO:0000313" key="6">
    <source>
        <dbReference type="Proteomes" id="UP001152797"/>
    </source>
</evidence>
<dbReference type="PANTHER" id="PTHR47032">
    <property type="entry name" value="UDP-D-XYLOSE:L-FUCOSE ALPHA-1,3-D-XYLOSYLTRANSFERASE-RELATED"/>
    <property type="match status" value="1"/>
</dbReference>
<gene>
    <name evidence="3" type="ORF">C1SCF055_LOCUS28085</name>
</gene>
<dbReference type="OrthoDB" id="540503at2759"/>
<keyword evidence="5" id="KW-0808">Transferase</keyword>
<keyword evidence="6" id="KW-1185">Reference proteome</keyword>
<name>A0A9P1G744_9DINO</name>
<organism evidence="3">
    <name type="scientific">Cladocopium goreaui</name>
    <dbReference type="NCBI Taxonomy" id="2562237"/>
    <lineage>
        <taxon>Eukaryota</taxon>
        <taxon>Sar</taxon>
        <taxon>Alveolata</taxon>
        <taxon>Dinophyceae</taxon>
        <taxon>Suessiales</taxon>
        <taxon>Symbiodiniaceae</taxon>
        <taxon>Cladocopium</taxon>
    </lineage>
</organism>
<comment type="caution">
    <text evidence="3">The sequence shown here is derived from an EMBL/GenBank/DDBJ whole genome shotgun (WGS) entry which is preliminary data.</text>
</comment>